<organism evidence="4 5">
    <name type="scientific">Prevotella jejuni</name>
    <dbReference type="NCBI Taxonomy" id="1177574"/>
    <lineage>
        <taxon>Bacteria</taxon>
        <taxon>Pseudomonadati</taxon>
        <taxon>Bacteroidota</taxon>
        <taxon>Bacteroidia</taxon>
        <taxon>Bacteroidales</taxon>
        <taxon>Prevotellaceae</taxon>
        <taxon>Prevotella</taxon>
    </lineage>
</organism>
<keyword evidence="2 4" id="KW-0238">DNA-binding</keyword>
<dbReference type="GeneID" id="94028410"/>
<dbReference type="Pfam" id="PF12833">
    <property type="entry name" value="HTH_18"/>
    <property type="match status" value="1"/>
</dbReference>
<dbReference type="PANTHER" id="PTHR43280:SF32">
    <property type="entry name" value="TRANSCRIPTIONAL REGULATORY PROTEIN"/>
    <property type="match status" value="1"/>
</dbReference>
<evidence type="ECO:0000313" key="5">
    <source>
        <dbReference type="Proteomes" id="UP000198427"/>
    </source>
</evidence>
<dbReference type="Gene3D" id="1.10.10.60">
    <property type="entry name" value="Homeodomain-like"/>
    <property type="match status" value="1"/>
</dbReference>
<dbReference type="RefSeq" id="WP_089367156.1">
    <property type="nucleotide sequence ID" value="NZ_CP023863.1"/>
</dbReference>
<evidence type="ECO:0000256" key="3">
    <source>
        <dbReference type="ARBA" id="ARBA00023163"/>
    </source>
</evidence>
<accession>A0A2K9HC62</accession>
<dbReference type="InterPro" id="IPR009057">
    <property type="entry name" value="Homeodomain-like_sf"/>
</dbReference>
<evidence type="ECO:0000256" key="2">
    <source>
        <dbReference type="ARBA" id="ARBA00023125"/>
    </source>
</evidence>
<reference evidence="4 5" key="1">
    <citation type="submission" date="2017-06" db="EMBL/GenBank/DDBJ databases">
        <authorList>
            <person name="Varghese N."/>
            <person name="Submissions S."/>
        </authorList>
    </citation>
    <scope>NUCLEOTIDE SEQUENCE [LARGE SCALE GENOMIC DNA]</scope>
    <source>
        <strain evidence="4 5">DSM 26989</strain>
    </source>
</reference>
<sequence length="290" mass="33228">MAEVKNINALSMESINLDEVYQQPEQGKVLMNDDIVFVMGGHLQNTRFLSEGKIYQMVEPRLILALKGHADICVNLQDCHIEKGSVMLLPTDTIVEVKEISEDARVVAIVFRDGMDIMDEIVVSTSPSEFARLMRIMYLAWDFLQIKPNRTKTVQSLLQSVVTDVQYLNDLEEGNTKRGSTSRSHDLFLQFKRLVHRHCTHERSIPFYAEQLHVTPHHLSAIIKKASGKSVMHWVNRATIQEAKVLLKTNNAMGYEIADRLNFPNASAFSKYFKRETGMTPREYQEKMTL</sequence>
<dbReference type="AlphaFoldDB" id="A0A2K9HC62"/>
<proteinExistence type="predicted"/>
<dbReference type="PROSITE" id="PS01124">
    <property type="entry name" value="HTH_ARAC_FAMILY_2"/>
    <property type="match status" value="1"/>
</dbReference>
<keyword evidence="1" id="KW-0805">Transcription regulation</keyword>
<evidence type="ECO:0000256" key="1">
    <source>
        <dbReference type="ARBA" id="ARBA00023015"/>
    </source>
</evidence>
<dbReference type="SMART" id="SM00342">
    <property type="entry name" value="HTH_ARAC"/>
    <property type="match status" value="1"/>
</dbReference>
<dbReference type="EMBL" id="FZNZ01000044">
    <property type="protein sequence ID" value="SNS11618.1"/>
    <property type="molecule type" value="Genomic_DNA"/>
</dbReference>
<dbReference type="SUPFAM" id="SSF46689">
    <property type="entry name" value="Homeodomain-like"/>
    <property type="match status" value="1"/>
</dbReference>
<dbReference type="GO" id="GO:0043565">
    <property type="term" value="F:sequence-specific DNA binding"/>
    <property type="evidence" value="ECO:0007669"/>
    <property type="project" value="InterPro"/>
</dbReference>
<protein>
    <submittedName>
        <fullName evidence="4">AraC-type DNA-binding protein</fullName>
    </submittedName>
</protein>
<keyword evidence="3" id="KW-0804">Transcription</keyword>
<dbReference type="Proteomes" id="UP000198427">
    <property type="component" value="Unassembled WGS sequence"/>
</dbReference>
<dbReference type="KEGG" id="pje:CRM71_03040"/>
<gene>
    <name evidence="4" type="ORF">SAMN06265364_1442</name>
</gene>
<evidence type="ECO:0000313" key="4">
    <source>
        <dbReference type="EMBL" id="SNS11618.1"/>
    </source>
</evidence>
<keyword evidence="5" id="KW-1185">Reference proteome</keyword>
<dbReference type="InterPro" id="IPR018060">
    <property type="entry name" value="HTH_AraC"/>
</dbReference>
<name>A0A2K9HC62_9BACT</name>
<comment type="caution">
    <text evidence="4">The sequence shown here is derived from an EMBL/GenBank/DDBJ whole genome shotgun (WGS) entry which is preliminary data.</text>
</comment>
<dbReference type="GO" id="GO:0003700">
    <property type="term" value="F:DNA-binding transcription factor activity"/>
    <property type="evidence" value="ECO:0007669"/>
    <property type="project" value="InterPro"/>
</dbReference>
<dbReference type="OrthoDB" id="1372329at2"/>
<dbReference type="PANTHER" id="PTHR43280">
    <property type="entry name" value="ARAC-FAMILY TRANSCRIPTIONAL REGULATOR"/>
    <property type="match status" value="1"/>
</dbReference>